<dbReference type="Proteomes" id="UP001202328">
    <property type="component" value="Unassembled WGS sequence"/>
</dbReference>
<protein>
    <recommendedName>
        <fullName evidence="1">Neprosin PEP catalytic domain-containing protein</fullName>
    </recommendedName>
</protein>
<sequence>MSISQIWVASGEDIDLNTIEVGWHVYQDIYGDDQTRFFIYWTGNGRILELGLLQPPLRWFCAHIVKYLPWLQFHRGIYFQWRQKRCHLQYSKGISVGYYPSALFTNLLRTTTTVEWGGEIINLKNKGRHTSTQMGSGHFPFKGGLKTSSYFNWVHVFDENNMIKDPEKVIKKVTNLNCYNLEIDNDHYGTNGYGFYYGGPGYNDKCR</sequence>
<evidence type="ECO:0000313" key="3">
    <source>
        <dbReference type="Proteomes" id="UP001202328"/>
    </source>
</evidence>
<dbReference type="PROSITE" id="PS52045">
    <property type="entry name" value="NEPROSIN_PEP_CD"/>
    <property type="match status" value="1"/>
</dbReference>
<accession>A0AAD4T1S1</accession>
<dbReference type="InterPro" id="IPR004314">
    <property type="entry name" value="Neprosin"/>
</dbReference>
<keyword evidence="3" id="KW-1185">Reference proteome</keyword>
<dbReference type="EMBL" id="JAJJMB010007130">
    <property type="protein sequence ID" value="KAI3931988.1"/>
    <property type="molecule type" value="Genomic_DNA"/>
</dbReference>
<evidence type="ECO:0000259" key="1">
    <source>
        <dbReference type="PROSITE" id="PS52045"/>
    </source>
</evidence>
<dbReference type="Gene3D" id="3.90.1320.10">
    <property type="entry name" value="Outer-capsid protein sigma 3, large lobe"/>
    <property type="match status" value="1"/>
</dbReference>
<gene>
    <name evidence="2" type="ORF">MKW98_012398</name>
</gene>
<dbReference type="PANTHER" id="PTHR31589:SF110">
    <property type="entry name" value="PROTEIN, PUTATIVE (DUF239)-RELATED"/>
    <property type="match status" value="1"/>
</dbReference>
<proteinExistence type="predicted"/>
<dbReference type="Pfam" id="PF03080">
    <property type="entry name" value="Neprosin"/>
    <property type="match status" value="2"/>
</dbReference>
<reference evidence="2" key="1">
    <citation type="submission" date="2022-04" db="EMBL/GenBank/DDBJ databases">
        <title>A functionally conserved STORR gene fusion in Papaver species that diverged 16.8 million years ago.</title>
        <authorList>
            <person name="Catania T."/>
        </authorList>
    </citation>
    <scope>NUCLEOTIDE SEQUENCE</scope>
    <source>
        <strain evidence="2">S-188037</strain>
    </source>
</reference>
<dbReference type="PANTHER" id="PTHR31589">
    <property type="entry name" value="PROTEIN, PUTATIVE (DUF239)-RELATED-RELATED"/>
    <property type="match status" value="1"/>
</dbReference>
<dbReference type="AlphaFoldDB" id="A0AAD4T1S1"/>
<feature type="domain" description="Neprosin PEP catalytic" evidence="1">
    <location>
        <begin position="1"/>
        <end position="207"/>
    </location>
</feature>
<name>A0AAD4T1S1_9MAGN</name>
<organism evidence="2 3">
    <name type="scientific">Papaver atlanticum</name>
    <dbReference type="NCBI Taxonomy" id="357466"/>
    <lineage>
        <taxon>Eukaryota</taxon>
        <taxon>Viridiplantae</taxon>
        <taxon>Streptophyta</taxon>
        <taxon>Embryophyta</taxon>
        <taxon>Tracheophyta</taxon>
        <taxon>Spermatophyta</taxon>
        <taxon>Magnoliopsida</taxon>
        <taxon>Ranunculales</taxon>
        <taxon>Papaveraceae</taxon>
        <taxon>Papaveroideae</taxon>
        <taxon>Papaver</taxon>
    </lineage>
</organism>
<comment type="caution">
    <text evidence="2">The sequence shown here is derived from an EMBL/GenBank/DDBJ whole genome shotgun (WGS) entry which is preliminary data.</text>
</comment>
<dbReference type="InterPro" id="IPR053168">
    <property type="entry name" value="Glutamic_endopeptidase"/>
</dbReference>
<evidence type="ECO:0000313" key="2">
    <source>
        <dbReference type="EMBL" id="KAI3931988.1"/>
    </source>
</evidence>